<dbReference type="EMBL" id="RJJR01000005">
    <property type="protein sequence ID" value="RNI37459.1"/>
    <property type="molecule type" value="Genomic_DNA"/>
</dbReference>
<keyword evidence="1" id="KW-0472">Membrane</keyword>
<feature type="transmembrane region" description="Helical" evidence="1">
    <location>
        <begin position="67"/>
        <end position="85"/>
    </location>
</feature>
<feature type="transmembrane region" description="Helical" evidence="1">
    <location>
        <begin position="18"/>
        <end position="36"/>
    </location>
</feature>
<keyword evidence="1" id="KW-1133">Transmembrane helix</keyword>
<keyword evidence="3" id="KW-1185">Reference proteome</keyword>
<dbReference type="RefSeq" id="WP_123120301.1">
    <property type="nucleotide sequence ID" value="NZ_RJJR01000005.1"/>
</dbReference>
<sequence>MQFEIVIKNEKIKSYRTIAFILLLINISAFILMLFYDTFRYQAASAILLTGIYIFMRIYFTKKNHQGHYLDQILIFVLAGCWLGLQNYYLMAALLVIGILYYLALQKLQILFTPKEIRKLNFPQRSYQWNSVNNVIIKDNMLTLDFKNNHLFQAEIEPPGNLNEKEFNQFARTQLNKTETISSEIS</sequence>
<protein>
    <submittedName>
        <fullName evidence="2">Uncharacterized protein</fullName>
    </submittedName>
</protein>
<dbReference type="OrthoDB" id="660475at2"/>
<dbReference type="AlphaFoldDB" id="A0A3M9NI20"/>
<name>A0A3M9NI20_9BACT</name>
<accession>A0A3M9NI20</accession>
<feature type="transmembrane region" description="Helical" evidence="1">
    <location>
        <begin position="42"/>
        <end position="60"/>
    </location>
</feature>
<gene>
    <name evidence="2" type="ORF">EFY79_08685</name>
</gene>
<keyword evidence="1" id="KW-0812">Transmembrane</keyword>
<comment type="caution">
    <text evidence="2">The sequence shown here is derived from an EMBL/GenBank/DDBJ whole genome shotgun (WGS) entry which is preliminary data.</text>
</comment>
<dbReference type="Proteomes" id="UP000267223">
    <property type="component" value="Unassembled WGS sequence"/>
</dbReference>
<evidence type="ECO:0000313" key="3">
    <source>
        <dbReference type="Proteomes" id="UP000267223"/>
    </source>
</evidence>
<reference evidence="2 3" key="1">
    <citation type="submission" date="2018-11" db="EMBL/GenBank/DDBJ databases">
        <title>Draft genome sequence of Ferruginibacter sp. BO-59.</title>
        <authorList>
            <person name="Im W.T."/>
        </authorList>
    </citation>
    <scope>NUCLEOTIDE SEQUENCE [LARGE SCALE GENOMIC DNA]</scope>
    <source>
        <strain evidence="2 3">BO-59</strain>
    </source>
</reference>
<evidence type="ECO:0000313" key="2">
    <source>
        <dbReference type="EMBL" id="RNI37459.1"/>
    </source>
</evidence>
<organism evidence="2 3">
    <name type="scientific">Hanamia caeni</name>
    <dbReference type="NCBI Taxonomy" id="2294116"/>
    <lineage>
        <taxon>Bacteria</taxon>
        <taxon>Pseudomonadati</taxon>
        <taxon>Bacteroidota</taxon>
        <taxon>Chitinophagia</taxon>
        <taxon>Chitinophagales</taxon>
        <taxon>Chitinophagaceae</taxon>
        <taxon>Hanamia</taxon>
    </lineage>
</organism>
<proteinExistence type="predicted"/>
<evidence type="ECO:0000256" key="1">
    <source>
        <dbReference type="SAM" id="Phobius"/>
    </source>
</evidence>